<evidence type="ECO:0000313" key="1">
    <source>
        <dbReference type="EMBL" id="KIY60592.1"/>
    </source>
</evidence>
<keyword evidence="2" id="KW-1185">Reference proteome</keyword>
<dbReference type="EMBL" id="KN881480">
    <property type="protein sequence ID" value="KIY60592.1"/>
    <property type="molecule type" value="Genomic_DNA"/>
</dbReference>
<reference evidence="1 2" key="1">
    <citation type="journal article" date="2015" name="Fungal Genet. Biol.">
        <title>Evolution of novel wood decay mechanisms in Agaricales revealed by the genome sequences of Fistulina hepatica and Cylindrobasidium torrendii.</title>
        <authorList>
            <person name="Floudas D."/>
            <person name="Held B.W."/>
            <person name="Riley R."/>
            <person name="Nagy L.G."/>
            <person name="Koehler G."/>
            <person name="Ransdell A.S."/>
            <person name="Younus H."/>
            <person name="Chow J."/>
            <person name="Chiniquy J."/>
            <person name="Lipzen A."/>
            <person name="Tritt A."/>
            <person name="Sun H."/>
            <person name="Haridas S."/>
            <person name="LaButti K."/>
            <person name="Ohm R.A."/>
            <person name="Kues U."/>
            <person name="Blanchette R.A."/>
            <person name="Grigoriev I.V."/>
            <person name="Minto R.E."/>
            <person name="Hibbett D.S."/>
        </authorList>
    </citation>
    <scope>NUCLEOTIDE SEQUENCE [LARGE SCALE GENOMIC DNA]</scope>
    <source>
        <strain evidence="1 2">FP15055 ss-10</strain>
    </source>
</reference>
<accession>A0A0D7AQT0</accession>
<evidence type="ECO:0000313" key="2">
    <source>
        <dbReference type="Proteomes" id="UP000054007"/>
    </source>
</evidence>
<proteinExistence type="predicted"/>
<name>A0A0D7AQT0_9AGAR</name>
<gene>
    <name evidence="1" type="ORF">CYLTODRAFT_15633</name>
</gene>
<dbReference type="AlphaFoldDB" id="A0A0D7AQT0"/>
<organism evidence="1 2">
    <name type="scientific">Cylindrobasidium torrendii FP15055 ss-10</name>
    <dbReference type="NCBI Taxonomy" id="1314674"/>
    <lineage>
        <taxon>Eukaryota</taxon>
        <taxon>Fungi</taxon>
        <taxon>Dikarya</taxon>
        <taxon>Basidiomycota</taxon>
        <taxon>Agaricomycotina</taxon>
        <taxon>Agaricomycetes</taxon>
        <taxon>Agaricomycetidae</taxon>
        <taxon>Agaricales</taxon>
        <taxon>Marasmiineae</taxon>
        <taxon>Physalacriaceae</taxon>
        <taxon>Cylindrobasidium</taxon>
    </lineage>
</organism>
<protein>
    <submittedName>
        <fullName evidence="1">Uncharacterized protein</fullName>
    </submittedName>
</protein>
<dbReference type="Proteomes" id="UP000054007">
    <property type="component" value="Unassembled WGS sequence"/>
</dbReference>
<sequence>MPRTHLPLEPRVPFAAVAPRRPFTRAWLRSFHRRYSALPAELKEEIAIWAILIIRDALKKDIKKRALSVKLPDALYGFACAINLKVFRRLVLPRVFISRTDLFRSFGRSVRKIEGVATSVVTLSLNGTGMGRQLDWQRLRRARPHMRNLISMGFVDFFMDYDNYPSLFEGLEYV</sequence>
<feature type="non-terminal residue" evidence="1">
    <location>
        <position position="174"/>
    </location>
</feature>